<reference evidence="1 2" key="1">
    <citation type="submission" date="2020-08" db="EMBL/GenBank/DDBJ databases">
        <authorList>
            <person name="Hejnol A."/>
        </authorList>
    </citation>
    <scope>NUCLEOTIDE SEQUENCE [LARGE SCALE GENOMIC DNA]</scope>
</reference>
<accession>A0A7I8VYI0</accession>
<evidence type="ECO:0000313" key="2">
    <source>
        <dbReference type="Proteomes" id="UP000549394"/>
    </source>
</evidence>
<keyword evidence="2" id="KW-1185">Reference proteome</keyword>
<protein>
    <submittedName>
        <fullName evidence="1">Uncharacterized protein</fullName>
    </submittedName>
</protein>
<name>A0A7I8VYI0_9ANNE</name>
<comment type="caution">
    <text evidence="1">The sequence shown here is derived from an EMBL/GenBank/DDBJ whole genome shotgun (WGS) entry which is preliminary data.</text>
</comment>
<gene>
    <name evidence="1" type="ORF">DGYR_LOCUS9363</name>
</gene>
<dbReference type="Proteomes" id="UP000549394">
    <property type="component" value="Unassembled WGS sequence"/>
</dbReference>
<organism evidence="1 2">
    <name type="scientific">Dimorphilus gyrociliatus</name>
    <dbReference type="NCBI Taxonomy" id="2664684"/>
    <lineage>
        <taxon>Eukaryota</taxon>
        <taxon>Metazoa</taxon>
        <taxon>Spiralia</taxon>
        <taxon>Lophotrochozoa</taxon>
        <taxon>Annelida</taxon>
        <taxon>Polychaeta</taxon>
        <taxon>Polychaeta incertae sedis</taxon>
        <taxon>Dinophilidae</taxon>
        <taxon>Dimorphilus</taxon>
    </lineage>
</organism>
<sequence length="305" mass="36211">MISLTNYKPKMVNYVFPGTLREKERIHESLIDILKYDKKGCDLRRLVTYSIEDLHVWNWVHEFFPYFTICVQKFILNYIMVKLRMEDCILCGSTRSDIDHSLSKCEMSMNRSRKNPARLGRYQWRHDAILEQIAHGITQWFNFDVYADSLRDYKPMEELVFVANGKNRYPDLVVDLGSKYLILELSCCLEANMEWERDYRRGRYTNVESPDGKKIDVFSLEISVIGIFDPSPLKAMLDVMWKHQGRKPIPRVFDLICLQASTAAALASYYIHKERHRQQNNVFEEPLYLSYRSIHYRYLEEINSS</sequence>
<dbReference type="OrthoDB" id="447743at2759"/>
<proteinExistence type="predicted"/>
<dbReference type="AlphaFoldDB" id="A0A7I8VYI0"/>
<evidence type="ECO:0000313" key="1">
    <source>
        <dbReference type="EMBL" id="CAD5121405.1"/>
    </source>
</evidence>
<dbReference type="EMBL" id="CAJFCJ010000014">
    <property type="protein sequence ID" value="CAD5121405.1"/>
    <property type="molecule type" value="Genomic_DNA"/>
</dbReference>